<comment type="similarity">
    <text evidence="2">Belongs to the rad17/RAD24 family.</text>
</comment>
<feature type="compositionally biased region" description="Basic and acidic residues" evidence="8">
    <location>
        <begin position="97"/>
        <end position="106"/>
    </location>
</feature>
<dbReference type="Gene3D" id="3.40.50.300">
    <property type="entry name" value="P-loop containing nucleotide triphosphate hydrolases"/>
    <property type="match status" value="1"/>
</dbReference>
<dbReference type="GO" id="GO:0003682">
    <property type="term" value="F:chromatin binding"/>
    <property type="evidence" value="ECO:0007669"/>
    <property type="project" value="TreeGrafter"/>
</dbReference>
<dbReference type="OrthoDB" id="10265971at2759"/>
<keyword evidence="5" id="KW-0067">ATP-binding</keyword>
<name>I2G2Y1_USTHO</name>
<dbReference type="PANTHER" id="PTHR12172:SF0">
    <property type="entry name" value="CELL CYCLE CHECKPOINT PROTEIN RAD17"/>
    <property type="match status" value="1"/>
</dbReference>
<dbReference type="InterPro" id="IPR004582">
    <property type="entry name" value="Checkpoint_prot_Rad17_Rad24"/>
</dbReference>
<dbReference type="Pfam" id="PF03215">
    <property type="entry name" value="Rad17"/>
    <property type="match status" value="1"/>
</dbReference>
<evidence type="ECO:0000256" key="2">
    <source>
        <dbReference type="ARBA" id="ARBA00006168"/>
    </source>
</evidence>
<evidence type="ECO:0000256" key="6">
    <source>
        <dbReference type="ARBA" id="ARBA00023242"/>
    </source>
</evidence>
<evidence type="ECO:0000256" key="1">
    <source>
        <dbReference type="ARBA" id="ARBA00004123"/>
    </source>
</evidence>
<feature type="region of interest" description="Disordered" evidence="8">
    <location>
        <begin position="759"/>
        <end position="784"/>
    </location>
</feature>
<dbReference type="HOGENOM" id="CLU_018598_1_0_1"/>
<dbReference type="GO" id="GO:0005634">
    <property type="term" value="C:nucleus"/>
    <property type="evidence" value="ECO:0007669"/>
    <property type="project" value="UniProtKB-SubCell"/>
</dbReference>
<dbReference type="InterPro" id="IPR027417">
    <property type="entry name" value="P-loop_NTPase"/>
</dbReference>
<dbReference type="eggNOG" id="KOG1970">
    <property type="taxonomic scope" value="Eukaryota"/>
</dbReference>
<dbReference type="EMBL" id="CAGI01000183">
    <property type="protein sequence ID" value="CCF53524.1"/>
    <property type="molecule type" value="Genomic_DNA"/>
</dbReference>
<feature type="compositionally biased region" description="Polar residues" evidence="8">
    <location>
        <begin position="52"/>
        <end position="63"/>
    </location>
</feature>
<dbReference type="SUPFAM" id="SSF52540">
    <property type="entry name" value="P-loop containing nucleoside triphosphate hydrolases"/>
    <property type="match status" value="1"/>
</dbReference>
<proteinExistence type="inferred from homology"/>
<dbReference type="GO" id="GO:0003689">
    <property type="term" value="F:DNA clamp loader activity"/>
    <property type="evidence" value="ECO:0007669"/>
    <property type="project" value="TreeGrafter"/>
</dbReference>
<evidence type="ECO:0000256" key="8">
    <source>
        <dbReference type="SAM" id="MobiDB-lite"/>
    </source>
</evidence>
<sequence length="812" mass="88321">MPPKQSRSFSRSLSNSSIPSSSSSGSKGKLKQNKLDFSFHSISDASKPATGPSGSRPLSSTPSFGIPSVDPSPAQPPSAIAEKGKQKQSHSCTIKPKAPEQDKQDESCLWAEKLAPRSSDQLAVHPKKVAQVRSWLAEAFSSRAATVKYRKVLTLTGPAGAGKSSTVRALATAPDLDFDILEWQNDQPAFDPSNPAPSFIERFADFLCKAAKFPTLDLKPPSNGRSNSASSSLLPLDEIPSSAKRNRLILLEDLPNLHHLPTKQLFQAAIEQYIRQSTHLTSRGSANVPILLIVTESTPREDEDRWVADASSSNWQQRIASIIDTRSALGEAIRNDPAYAEVRFNPVAPTIIIKALKRAIEQAPPGSGRVLAKGMLMELLQAVAEDSNGDLRAAVNCLQFVGINRGLLHAAAGAKGRKTGKKGATQEERSNITRKLIPLVSGRESSLALFHALGRVLYNKREGDPNDQGPPIKRAINQEAYSDSEDDDANNSSEAGNSLQRDIKTAIRSFIPPSTSHDTGERLPEHMSHLFRRQSRVSVDQLWADLPVDSCVFQLYLHANFPQFCDEAEECESILEAFSAADALMPRHEQYLHSSVVAYYSFLVSVRATLLALPSPVKRRAQKLGKTAWWDVQKKLRGMMGDVQDVKSAYTPGLKSSSGAGGDGEASSLKRIKFNNPSFASDADADAGSVDASASIGPASLVTRSNTVTLVTEILPALAKIQLRAGTDDKVHELARMRFEYPGVADIASRQLDQHETGLLDNEDDEEAHPAMLTEEKTGKRKAVQLQKQHKIAAVDEQEDKLILSDDDIADF</sequence>
<organism evidence="9 10">
    <name type="scientific">Ustilago hordei</name>
    <name type="common">Barley covered smut fungus</name>
    <dbReference type="NCBI Taxonomy" id="120017"/>
    <lineage>
        <taxon>Eukaryota</taxon>
        <taxon>Fungi</taxon>
        <taxon>Dikarya</taxon>
        <taxon>Basidiomycota</taxon>
        <taxon>Ustilaginomycotina</taxon>
        <taxon>Ustilaginomycetes</taxon>
        <taxon>Ustilaginales</taxon>
        <taxon>Ustilaginaceae</taxon>
        <taxon>Ustilago</taxon>
    </lineage>
</organism>
<dbReference type="Proteomes" id="UP000006174">
    <property type="component" value="Unassembled WGS sequence"/>
</dbReference>
<dbReference type="GO" id="GO:0006281">
    <property type="term" value="P:DNA repair"/>
    <property type="evidence" value="ECO:0007669"/>
    <property type="project" value="InterPro"/>
</dbReference>
<comment type="subcellular location">
    <subcellularLocation>
        <location evidence="1">Nucleus</location>
    </subcellularLocation>
</comment>
<dbReference type="OMA" id="WWDVQKK"/>
<gene>
    <name evidence="9" type="ORF">UHOR_02377</name>
</gene>
<comment type="caution">
    <text evidence="9">The sequence shown here is derived from an EMBL/GenBank/DDBJ whole genome shotgun (WGS) entry which is preliminary data.</text>
</comment>
<evidence type="ECO:0000256" key="7">
    <source>
        <dbReference type="ARBA" id="ARBA00023306"/>
    </source>
</evidence>
<keyword evidence="3" id="KW-0547">Nucleotide-binding</keyword>
<feature type="compositionally biased region" description="Low complexity" evidence="8">
    <location>
        <begin position="1"/>
        <end position="27"/>
    </location>
</feature>
<evidence type="ECO:0000256" key="3">
    <source>
        <dbReference type="ARBA" id="ARBA00022741"/>
    </source>
</evidence>
<keyword evidence="6" id="KW-0539">Nucleus</keyword>
<accession>I2G2Y1</accession>
<dbReference type="STRING" id="1128400.I2G2Y1"/>
<dbReference type="AlphaFoldDB" id="I2G2Y1"/>
<evidence type="ECO:0000256" key="4">
    <source>
        <dbReference type="ARBA" id="ARBA00022763"/>
    </source>
</evidence>
<dbReference type="GO" id="GO:0005524">
    <property type="term" value="F:ATP binding"/>
    <property type="evidence" value="ECO:0007669"/>
    <property type="project" value="UniProtKB-KW"/>
</dbReference>
<reference evidence="9 10" key="1">
    <citation type="journal article" date="2012" name="Plant Cell">
        <title>Genome comparison of barley and maize smut fungi reveals targeted loss of RNA silencing components and species-specific presence of transposable elements.</title>
        <authorList>
            <person name="Laurie J.D."/>
            <person name="Ali S."/>
            <person name="Linning R."/>
            <person name="Mannhaupt G."/>
            <person name="Wong P."/>
            <person name="Gueldener U."/>
            <person name="Muensterkoetter M."/>
            <person name="Moore R."/>
            <person name="Kahmann R."/>
            <person name="Bakkeren G."/>
            <person name="Schirawski J."/>
        </authorList>
    </citation>
    <scope>NUCLEOTIDE SEQUENCE [LARGE SCALE GENOMIC DNA]</scope>
    <source>
        <strain evidence="10">Uh4875-4</strain>
    </source>
</reference>
<dbReference type="GO" id="GO:0000077">
    <property type="term" value="P:DNA damage checkpoint signaling"/>
    <property type="evidence" value="ECO:0007669"/>
    <property type="project" value="TreeGrafter"/>
</dbReference>
<dbReference type="GO" id="GO:0033314">
    <property type="term" value="P:mitotic DNA replication checkpoint signaling"/>
    <property type="evidence" value="ECO:0007669"/>
    <property type="project" value="TreeGrafter"/>
</dbReference>
<evidence type="ECO:0000313" key="9">
    <source>
        <dbReference type="EMBL" id="CCF53524.1"/>
    </source>
</evidence>
<dbReference type="PANTHER" id="PTHR12172">
    <property type="entry name" value="CELL CYCLE CHECKPOINT PROTEIN RAD17"/>
    <property type="match status" value="1"/>
</dbReference>
<keyword evidence="4" id="KW-0227">DNA damage</keyword>
<keyword evidence="10" id="KW-1185">Reference proteome</keyword>
<feature type="region of interest" description="Disordered" evidence="8">
    <location>
        <begin position="1"/>
        <end position="106"/>
    </location>
</feature>
<evidence type="ECO:0000313" key="10">
    <source>
        <dbReference type="Proteomes" id="UP000006174"/>
    </source>
</evidence>
<keyword evidence="7" id="KW-0131">Cell cycle</keyword>
<evidence type="ECO:0000256" key="5">
    <source>
        <dbReference type="ARBA" id="ARBA00022840"/>
    </source>
</evidence>
<protein>
    <submittedName>
        <fullName evidence="9">Related to cell cycle checkpoint protein RAD17</fullName>
    </submittedName>
</protein>